<evidence type="ECO:0000313" key="2">
    <source>
        <dbReference type="EMBL" id="CAF0793679.1"/>
    </source>
</evidence>
<dbReference type="Proteomes" id="UP000663832">
    <property type="component" value="Unassembled WGS sequence"/>
</dbReference>
<gene>
    <name evidence="2" type="ORF">BJG266_LOCUS4812</name>
    <name evidence="1" type="ORF">QVE165_LOCUS1906</name>
</gene>
<dbReference type="EMBL" id="CAJNOI010000012">
    <property type="protein sequence ID" value="CAF0793679.1"/>
    <property type="molecule type" value="Genomic_DNA"/>
</dbReference>
<reference evidence="2" key="1">
    <citation type="submission" date="2021-02" db="EMBL/GenBank/DDBJ databases">
        <authorList>
            <person name="Nowell W R."/>
        </authorList>
    </citation>
    <scope>NUCLEOTIDE SEQUENCE</scope>
</reference>
<protein>
    <submittedName>
        <fullName evidence="2">Uncharacterized protein</fullName>
    </submittedName>
</protein>
<dbReference type="AlphaFoldDB" id="A0A813SD32"/>
<organism evidence="2 4">
    <name type="scientific">Adineta steineri</name>
    <dbReference type="NCBI Taxonomy" id="433720"/>
    <lineage>
        <taxon>Eukaryota</taxon>
        <taxon>Metazoa</taxon>
        <taxon>Spiralia</taxon>
        <taxon>Gnathifera</taxon>
        <taxon>Rotifera</taxon>
        <taxon>Eurotatoria</taxon>
        <taxon>Bdelloidea</taxon>
        <taxon>Adinetida</taxon>
        <taxon>Adinetidae</taxon>
        <taxon>Adineta</taxon>
    </lineage>
</organism>
<evidence type="ECO:0000313" key="3">
    <source>
        <dbReference type="Proteomes" id="UP000663832"/>
    </source>
</evidence>
<sequence length="361" mass="42362">MTTNLKELHLSILSSIRSRFLGQFKVPETLHKLHLEFTQGGIQEHQSNFNITMKFLNMFKDNLTSLTLIAIIIEKNFSDYESFHRLVNNFTHLETFEYFIRTNLPPNSLFANVQELPDSNYITFTIPQPQPFDYTICRTTFELKLEYDSHITLPQLLYCSTLCLYSNCIPKTLSNALELNTNIKLSYLKEISFVVSMGSGDIREICQFFSKLIHLLPNLHTIAINTNFNNTIGIIEQLKELVSMRYLKQIRHFRLESYCSQSSLLRDLSKIFPNLITLRLPKEVLFFHENTTTLLNFVEIASTYFPRLIRLTFYEDILNSKRLVFANHAKNLNEQQQIEHPWHCTTGKESNNKCYYLSIWL</sequence>
<dbReference type="Proteomes" id="UP000663877">
    <property type="component" value="Unassembled WGS sequence"/>
</dbReference>
<comment type="caution">
    <text evidence="2">The sequence shown here is derived from an EMBL/GenBank/DDBJ whole genome shotgun (WGS) entry which is preliminary data.</text>
</comment>
<accession>A0A813SD32</accession>
<keyword evidence="3" id="KW-1185">Reference proteome</keyword>
<evidence type="ECO:0000313" key="1">
    <source>
        <dbReference type="EMBL" id="CAF0758361.1"/>
    </source>
</evidence>
<dbReference type="EMBL" id="CAJNOM010000006">
    <property type="protein sequence ID" value="CAF0758361.1"/>
    <property type="molecule type" value="Genomic_DNA"/>
</dbReference>
<proteinExistence type="predicted"/>
<name>A0A813SD32_9BILA</name>
<evidence type="ECO:0000313" key="4">
    <source>
        <dbReference type="Proteomes" id="UP000663877"/>
    </source>
</evidence>